<dbReference type="PANTHER" id="PTHR21060">
    <property type="entry name" value="ACETATE KINASE"/>
    <property type="match status" value="1"/>
</dbReference>
<keyword evidence="2 9" id="KW-0963">Cytoplasm</keyword>
<comment type="subunit">
    <text evidence="9">Homodimer.</text>
</comment>
<evidence type="ECO:0000256" key="9">
    <source>
        <dbReference type="HAMAP-Rule" id="MF_00020"/>
    </source>
</evidence>
<dbReference type="EMBL" id="LPHB01000053">
    <property type="protein sequence ID" value="KWA59596.1"/>
    <property type="molecule type" value="Genomic_DNA"/>
</dbReference>
<protein>
    <recommendedName>
        <fullName evidence="9">Acetate kinase</fullName>
        <ecNumber evidence="9">2.7.2.1</ecNumber>
    </recommendedName>
    <alternativeName>
        <fullName evidence="9">Acetokinase</fullName>
    </alternativeName>
</protein>
<evidence type="ECO:0000256" key="3">
    <source>
        <dbReference type="ARBA" id="ARBA00022679"/>
    </source>
</evidence>
<dbReference type="Gene3D" id="3.30.420.40">
    <property type="match status" value="2"/>
</dbReference>
<reference evidence="11 12" key="1">
    <citation type="submission" date="2015-11" db="EMBL/GenBank/DDBJ databases">
        <title>Expanding the genomic diversity of Burkholderia species for the development of highly accurate diagnostics.</title>
        <authorList>
            <person name="Sahl J."/>
            <person name="Keim P."/>
            <person name="Wagner D."/>
        </authorList>
    </citation>
    <scope>NUCLEOTIDE SEQUENCE [LARGE SCALE GENOMIC DNA]</scope>
    <source>
        <strain evidence="11 12">MSMB1960WGS</strain>
    </source>
</reference>
<dbReference type="PIRSF" id="PIRSF000722">
    <property type="entry name" value="Acetate_prop_kin"/>
    <property type="match status" value="1"/>
</dbReference>
<keyword evidence="6 9" id="KW-0418">Kinase</keyword>
<comment type="similarity">
    <text evidence="1 9 10">Belongs to the acetokinase family.</text>
</comment>
<keyword evidence="3 9" id="KW-0808">Transferase</keyword>
<dbReference type="NCBIfam" id="TIGR00016">
    <property type="entry name" value="ackA"/>
    <property type="match status" value="1"/>
</dbReference>
<keyword evidence="5 9" id="KW-0547">Nucleotide-binding</keyword>
<proteinExistence type="inferred from homology"/>
<evidence type="ECO:0000256" key="10">
    <source>
        <dbReference type="RuleBase" id="RU003835"/>
    </source>
</evidence>
<dbReference type="GO" id="GO:0008776">
    <property type="term" value="F:acetate kinase activity"/>
    <property type="evidence" value="ECO:0007669"/>
    <property type="project" value="UniProtKB-UniRule"/>
</dbReference>
<keyword evidence="8 9" id="KW-0460">Magnesium</keyword>
<evidence type="ECO:0000256" key="8">
    <source>
        <dbReference type="ARBA" id="ARBA00022842"/>
    </source>
</evidence>
<dbReference type="AlphaFoldDB" id="A0A108A9H1"/>
<feature type="binding site" evidence="9">
    <location>
        <position position="92"/>
    </location>
    <ligand>
        <name>substrate</name>
    </ligand>
</feature>
<evidence type="ECO:0000313" key="12">
    <source>
        <dbReference type="Proteomes" id="UP000068603"/>
    </source>
</evidence>
<dbReference type="GO" id="GO:0005524">
    <property type="term" value="F:ATP binding"/>
    <property type="evidence" value="ECO:0007669"/>
    <property type="project" value="UniProtKB-KW"/>
</dbReference>
<feature type="binding site" evidence="9">
    <location>
        <begin position="282"/>
        <end position="284"/>
    </location>
    <ligand>
        <name>ATP</name>
        <dbReference type="ChEBI" id="CHEBI:30616"/>
    </ligand>
</feature>
<feature type="binding site" evidence="9">
    <location>
        <position position="9"/>
    </location>
    <ligand>
        <name>Mg(2+)</name>
        <dbReference type="ChEBI" id="CHEBI:18420"/>
    </ligand>
</feature>
<dbReference type="InterPro" id="IPR023865">
    <property type="entry name" value="Aliphatic_acid_kinase_CS"/>
</dbReference>
<comment type="subcellular location">
    <subcellularLocation>
        <location evidence="9">Cytoplasm</location>
    </subcellularLocation>
</comment>
<evidence type="ECO:0000256" key="5">
    <source>
        <dbReference type="ARBA" id="ARBA00022741"/>
    </source>
</evidence>
<dbReference type="GO" id="GO:0006083">
    <property type="term" value="P:acetate metabolic process"/>
    <property type="evidence" value="ECO:0007669"/>
    <property type="project" value="TreeGrafter"/>
</dbReference>
<dbReference type="InterPro" id="IPR043129">
    <property type="entry name" value="ATPase_NBD"/>
</dbReference>
<evidence type="ECO:0000256" key="1">
    <source>
        <dbReference type="ARBA" id="ARBA00008748"/>
    </source>
</evidence>
<dbReference type="InterPro" id="IPR000890">
    <property type="entry name" value="Aliphatic_acid_kin_short-chain"/>
</dbReference>
<comment type="pathway">
    <text evidence="9">Metabolic intermediate biosynthesis; acetyl-CoA biosynthesis; acetyl-CoA from acetate: step 1/2.</text>
</comment>
<feature type="binding site" evidence="9">
    <location>
        <begin position="207"/>
        <end position="211"/>
    </location>
    <ligand>
        <name>ATP</name>
        <dbReference type="ChEBI" id="CHEBI:30616"/>
    </ligand>
</feature>
<dbReference type="UniPathway" id="UPA00340">
    <property type="reaction ID" value="UER00458"/>
</dbReference>
<dbReference type="EC" id="2.7.2.1" evidence="9"/>
<comment type="caution">
    <text evidence="11">The sequence shown here is derived from an EMBL/GenBank/DDBJ whole genome shotgun (WGS) entry which is preliminary data.</text>
</comment>
<dbReference type="HAMAP" id="MF_00020">
    <property type="entry name" value="Acetate_kinase"/>
    <property type="match status" value="1"/>
</dbReference>
<keyword evidence="4 9" id="KW-0479">Metal-binding</keyword>
<dbReference type="GO" id="GO:0005829">
    <property type="term" value="C:cytosol"/>
    <property type="evidence" value="ECO:0007669"/>
    <property type="project" value="TreeGrafter"/>
</dbReference>
<feature type="site" description="Transition state stabilizer" evidence="9">
    <location>
        <position position="180"/>
    </location>
</feature>
<comment type="function">
    <text evidence="9">Catalyzes the formation of acetyl phosphate from acetate and ATP. Can also catalyze the reverse reaction.</text>
</comment>
<comment type="caution">
    <text evidence="9">Lacks conserved residue(s) required for the propagation of feature annotation.</text>
</comment>
<name>A0A108A9H1_9BURK</name>
<feature type="active site" description="Proton donor/acceptor" evidence="9">
    <location>
        <position position="149"/>
    </location>
</feature>
<dbReference type="STRING" id="1503054.WT74_29395"/>
<accession>A0A108A9H1</accession>
<comment type="catalytic activity">
    <reaction evidence="9">
        <text>acetate + ATP = acetyl phosphate + ADP</text>
        <dbReference type="Rhea" id="RHEA:11352"/>
        <dbReference type="ChEBI" id="CHEBI:22191"/>
        <dbReference type="ChEBI" id="CHEBI:30089"/>
        <dbReference type="ChEBI" id="CHEBI:30616"/>
        <dbReference type="ChEBI" id="CHEBI:456216"/>
        <dbReference type="EC" id="2.7.2.1"/>
    </reaction>
</comment>
<dbReference type="PROSITE" id="PS01076">
    <property type="entry name" value="ACETATE_KINASE_2"/>
    <property type="match status" value="1"/>
</dbReference>
<dbReference type="Pfam" id="PF00871">
    <property type="entry name" value="Acetate_kinase"/>
    <property type="match status" value="1"/>
</dbReference>
<evidence type="ECO:0000256" key="6">
    <source>
        <dbReference type="ARBA" id="ARBA00022777"/>
    </source>
</evidence>
<dbReference type="PANTHER" id="PTHR21060:SF21">
    <property type="entry name" value="ACETATE KINASE"/>
    <property type="match status" value="1"/>
</dbReference>
<evidence type="ECO:0000256" key="2">
    <source>
        <dbReference type="ARBA" id="ARBA00022490"/>
    </source>
</evidence>
<evidence type="ECO:0000256" key="7">
    <source>
        <dbReference type="ARBA" id="ARBA00022840"/>
    </source>
</evidence>
<sequence length="402" mass="42311">MQHPVLVLNAGSSSLKFSVYDTRDDGSLVAGVHGQVDSLHTAPRLVVEDAHGAPLADRPVAQPGHHGAIDALHAWFAAHVGRDAAFDGVGHRVVHGGPHFAAPVRIDAQVLDAIAALSPLAPLHQPHHVDAIRAVSAVAPDLPQVACFDTAFHATLPALEREFALPRALTAQGIVRYGFHGLSYEYITTALAALDRDWTQRRTIVAHLGNGASLCALEQGRSVATTMGFTAVDGLPMGTRTGALDPGAILYLMRHEGLSVDEVEHLIYAESGLLGVSGISSDMRTLLASDAPAAAHAIDLFAYRAARELGALAGVLGGLDTLVFTAGIGERAPRVRERICRGAAWLGVELDDAANAASRPVISSAASRVTVRVIPTDENLMIARHTRRVLDACAVPTPHPVE</sequence>
<feature type="site" description="Transition state stabilizer" evidence="9">
    <location>
        <position position="240"/>
    </location>
</feature>
<dbReference type="GO" id="GO:0006085">
    <property type="term" value="P:acetyl-CoA biosynthetic process"/>
    <property type="evidence" value="ECO:0007669"/>
    <property type="project" value="UniProtKB-UniRule"/>
</dbReference>
<comment type="cofactor">
    <cofactor evidence="9">
        <name>Mg(2+)</name>
        <dbReference type="ChEBI" id="CHEBI:18420"/>
    </cofactor>
    <cofactor evidence="9">
        <name>Mn(2+)</name>
        <dbReference type="ChEBI" id="CHEBI:29035"/>
    </cofactor>
    <text evidence="9">Mg(2+). Can also accept Mn(2+).</text>
</comment>
<dbReference type="RefSeq" id="WP_060148377.1">
    <property type="nucleotide sequence ID" value="NZ_LPGD01000015.1"/>
</dbReference>
<dbReference type="GO" id="GO:0000287">
    <property type="term" value="F:magnesium ion binding"/>
    <property type="evidence" value="ECO:0007669"/>
    <property type="project" value="UniProtKB-UniRule"/>
</dbReference>
<evidence type="ECO:0000256" key="4">
    <source>
        <dbReference type="ARBA" id="ARBA00022723"/>
    </source>
</evidence>
<feature type="binding site" evidence="9">
    <location>
        <position position="378"/>
    </location>
    <ligand>
        <name>Mg(2+)</name>
        <dbReference type="ChEBI" id="CHEBI:18420"/>
    </ligand>
</feature>
<organism evidence="11">
    <name type="scientific">Burkholderia stagnalis</name>
    <dbReference type="NCBI Taxonomy" id="1503054"/>
    <lineage>
        <taxon>Bacteria</taxon>
        <taxon>Pseudomonadati</taxon>
        <taxon>Pseudomonadota</taxon>
        <taxon>Betaproteobacteria</taxon>
        <taxon>Burkholderiales</taxon>
        <taxon>Burkholderiaceae</taxon>
        <taxon>Burkholderia</taxon>
        <taxon>Burkholderia cepacia complex</taxon>
    </lineage>
</organism>
<dbReference type="Proteomes" id="UP000068603">
    <property type="component" value="Unassembled WGS sequence"/>
</dbReference>
<gene>
    <name evidence="9" type="primary">ackA</name>
    <name evidence="11" type="ORF">WT44_18705</name>
</gene>
<feature type="binding site" evidence="9">
    <location>
        <position position="16"/>
    </location>
    <ligand>
        <name>ATP</name>
        <dbReference type="ChEBI" id="CHEBI:30616"/>
    </ligand>
</feature>
<keyword evidence="7 9" id="KW-0067">ATP-binding</keyword>
<dbReference type="PRINTS" id="PR00471">
    <property type="entry name" value="ACETATEKNASE"/>
</dbReference>
<dbReference type="SUPFAM" id="SSF53067">
    <property type="entry name" value="Actin-like ATPase domain"/>
    <property type="match status" value="2"/>
</dbReference>
<dbReference type="InterPro" id="IPR004372">
    <property type="entry name" value="Ac/propionate_kinase"/>
</dbReference>
<evidence type="ECO:0000313" key="11">
    <source>
        <dbReference type="EMBL" id="KWA59596.1"/>
    </source>
</evidence>
<dbReference type="PROSITE" id="PS01075">
    <property type="entry name" value="ACETATE_KINASE_1"/>
    <property type="match status" value="1"/>
</dbReference>